<sequence length="140" mass="15485">MDHTTSGWLGLGSYPTFIKGLRGAPLTTECGPRGIFSDPASSPSLHCGENKTRSEQAGSCFYSEPDSIFMNPAPAGEKFLLEQTNSDRQDFRKREKPNRANRSAWKSHQRCRNVQILGGFPAESFPSSAANHSPQHYTRP</sequence>
<evidence type="ECO:0000256" key="1">
    <source>
        <dbReference type="SAM" id="MobiDB-lite"/>
    </source>
</evidence>
<gene>
    <name evidence="2" type="primary">PPUP8027</name>
</gene>
<reference evidence="2" key="1">
    <citation type="submission" date="2014-12" db="EMBL/GenBank/DDBJ databases">
        <title>Parallel Evolution in Life History Adaptation Evident in the Tissue-Specific Poeciliopsis prolifica transcriptome.</title>
        <authorList>
            <person name="Jue N.K."/>
            <person name="Foley R.J."/>
            <person name="Obergfell C."/>
            <person name="Reznick D.N."/>
            <person name="O'Neill R.J."/>
            <person name="O'Neill M.J."/>
        </authorList>
    </citation>
    <scope>NUCLEOTIDE SEQUENCE</scope>
</reference>
<accession>A0A0S7ET17</accession>
<name>A0A0S7ET17_9TELE</name>
<organism evidence="2">
    <name type="scientific">Poeciliopsis prolifica</name>
    <name type="common">blackstripe livebearer</name>
    <dbReference type="NCBI Taxonomy" id="188132"/>
    <lineage>
        <taxon>Eukaryota</taxon>
        <taxon>Metazoa</taxon>
        <taxon>Chordata</taxon>
        <taxon>Craniata</taxon>
        <taxon>Vertebrata</taxon>
        <taxon>Euteleostomi</taxon>
        <taxon>Actinopterygii</taxon>
        <taxon>Neopterygii</taxon>
        <taxon>Teleostei</taxon>
        <taxon>Neoteleostei</taxon>
        <taxon>Acanthomorphata</taxon>
        <taxon>Ovalentaria</taxon>
        <taxon>Atherinomorphae</taxon>
        <taxon>Cyprinodontiformes</taxon>
        <taxon>Poeciliidae</taxon>
        <taxon>Poeciliinae</taxon>
        <taxon>Poeciliopsis</taxon>
    </lineage>
</organism>
<feature type="region of interest" description="Disordered" evidence="1">
    <location>
        <begin position="83"/>
        <end position="108"/>
    </location>
</feature>
<evidence type="ECO:0000313" key="2">
    <source>
        <dbReference type="EMBL" id="JAO06160.1"/>
    </source>
</evidence>
<protein>
    <submittedName>
        <fullName evidence="2">PPUP8027</fullName>
    </submittedName>
</protein>
<feature type="non-terminal residue" evidence="2">
    <location>
        <position position="140"/>
    </location>
</feature>
<dbReference type="AlphaFoldDB" id="A0A0S7ET17"/>
<dbReference type="EMBL" id="GBYX01475516">
    <property type="protein sequence ID" value="JAO06160.1"/>
    <property type="molecule type" value="Transcribed_RNA"/>
</dbReference>
<proteinExistence type="predicted"/>